<feature type="domain" description="CusB-like beta-barrel" evidence="4">
    <location>
        <begin position="291"/>
        <end position="358"/>
    </location>
</feature>
<dbReference type="RefSeq" id="WP_307282005.1">
    <property type="nucleotide sequence ID" value="NZ_JAUSVX010000017.1"/>
</dbReference>
<keyword evidence="3" id="KW-1133">Transmembrane helix</keyword>
<dbReference type="Proteomes" id="UP001242480">
    <property type="component" value="Unassembled WGS sequence"/>
</dbReference>
<dbReference type="PANTHER" id="PTHR30469">
    <property type="entry name" value="MULTIDRUG RESISTANCE PROTEIN MDTA"/>
    <property type="match status" value="1"/>
</dbReference>
<gene>
    <name evidence="6" type="ORF">QO011_006588</name>
</gene>
<evidence type="ECO:0000256" key="1">
    <source>
        <dbReference type="ARBA" id="ARBA00009477"/>
    </source>
</evidence>
<dbReference type="NCBIfam" id="TIGR01730">
    <property type="entry name" value="RND_mfp"/>
    <property type="match status" value="1"/>
</dbReference>
<dbReference type="InterPro" id="IPR058792">
    <property type="entry name" value="Beta-barrel_RND_2"/>
</dbReference>
<organism evidence="6 7">
    <name type="scientific">Labrys wisconsinensis</name>
    <dbReference type="NCBI Taxonomy" id="425677"/>
    <lineage>
        <taxon>Bacteria</taxon>
        <taxon>Pseudomonadati</taxon>
        <taxon>Pseudomonadota</taxon>
        <taxon>Alphaproteobacteria</taxon>
        <taxon>Hyphomicrobiales</taxon>
        <taxon>Xanthobacteraceae</taxon>
        <taxon>Labrys</taxon>
    </lineage>
</organism>
<evidence type="ECO:0000256" key="3">
    <source>
        <dbReference type="SAM" id="Phobius"/>
    </source>
</evidence>
<dbReference type="PANTHER" id="PTHR30469:SF15">
    <property type="entry name" value="HLYD FAMILY OF SECRETION PROTEINS"/>
    <property type="match status" value="1"/>
</dbReference>
<keyword evidence="2" id="KW-0175">Coiled coil</keyword>
<dbReference type="SUPFAM" id="SSF111369">
    <property type="entry name" value="HlyD-like secretion proteins"/>
    <property type="match status" value="1"/>
</dbReference>
<dbReference type="InterPro" id="IPR006143">
    <property type="entry name" value="RND_pump_MFP"/>
</dbReference>
<dbReference type="Gene3D" id="2.40.420.20">
    <property type="match status" value="1"/>
</dbReference>
<keyword evidence="7" id="KW-1185">Reference proteome</keyword>
<feature type="transmembrane region" description="Helical" evidence="3">
    <location>
        <begin position="41"/>
        <end position="64"/>
    </location>
</feature>
<dbReference type="Pfam" id="PF25967">
    <property type="entry name" value="RND-MFP_C"/>
    <property type="match status" value="1"/>
</dbReference>
<accession>A0ABU0JK90</accession>
<evidence type="ECO:0000313" key="7">
    <source>
        <dbReference type="Proteomes" id="UP001242480"/>
    </source>
</evidence>
<dbReference type="Gene3D" id="1.10.287.470">
    <property type="entry name" value="Helix hairpin bin"/>
    <property type="match status" value="1"/>
</dbReference>
<feature type="domain" description="Multidrug resistance protein MdtA-like C-terminal permuted SH3" evidence="5">
    <location>
        <begin position="368"/>
        <end position="420"/>
    </location>
</feature>
<dbReference type="EMBL" id="JAUSVX010000017">
    <property type="protein sequence ID" value="MDQ0473552.1"/>
    <property type="molecule type" value="Genomic_DNA"/>
</dbReference>
<evidence type="ECO:0000313" key="6">
    <source>
        <dbReference type="EMBL" id="MDQ0473552.1"/>
    </source>
</evidence>
<keyword evidence="3" id="KW-0812">Transmembrane</keyword>
<comment type="caution">
    <text evidence="6">The sequence shown here is derived from an EMBL/GenBank/DDBJ whole genome shotgun (WGS) entry which is preliminary data.</text>
</comment>
<name>A0ABU0JK90_9HYPH</name>
<evidence type="ECO:0000259" key="4">
    <source>
        <dbReference type="Pfam" id="PF25954"/>
    </source>
</evidence>
<dbReference type="Gene3D" id="2.40.50.100">
    <property type="match status" value="1"/>
</dbReference>
<sequence>MTAQTIHGPIEGAPVAAPADLCPDAAPAAEIVLPRRRGRSFWFRASGVVTGLVAVAGAGILLLARPAPVEHPAVAATSAAEAVARPPSITVVHAARGPITETAVVTGNLVPREEVLVSPQIDGYAVEDILVEEGDTVAKGQVLARLSRAMIDTSLAQNAAQIARADAAIAQAEASIAEAQASKDQTSSAFARSQTLRKDGIATADTLEQREMADRTAAARLDSAQHALTVAQADKNLAVAQRSEMMVRLARTEIKAPAAGTVSRRTARIGAIAAIAGDPLFRIIENGEIELEADVPEATLAALRPGMAAKVLTAARTEPFSGHVRLVSPEVTQSTRLGRVRISLDPAPGLTIGAFGRAAVEIASRDGVLLPQSAVLFSEQGPTVQVVRDGVVTTTPIVIGLRTESHVEIEKGVAVGDAVVATAGTFVRDGDRVTPVEPKG</sequence>
<dbReference type="Pfam" id="PF25954">
    <property type="entry name" value="Beta-barrel_RND_2"/>
    <property type="match status" value="1"/>
</dbReference>
<keyword evidence="3" id="KW-0472">Membrane</keyword>
<proteinExistence type="inferred from homology"/>
<evidence type="ECO:0000259" key="5">
    <source>
        <dbReference type="Pfam" id="PF25967"/>
    </source>
</evidence>
<feature type="coiled-coil region" evidence="2">
    <location>
        <begin position="162"/>
        <end position="189"/>
    </location>
</feature>
<dbReference type="InterPro" id="IPR058627">
    <property type="entry name" value="MdtA-like_C"/>
</dbReference>
<reference evidence="6 7" key="1">
    <citation type="submission" date="2023-07" db="EMBL/GenBank/DDBJ databases">
        <title>Genomic Encyclopedia of Type Strains, Phase IV (KMG-IV): sequencing the most valuable type-strain genomes for metagenomic binning, comparative biology and taxonomic classification.</title>
        <authorList>
            <person name="Goeker M."/>
        </authorList>
    </citation>
    <scope>NUCLEOTIDE SEQUENCE [LARGE SCALE GENOMIC DNA]</scope>
    <source>
        <strain evidence="6 7">DSM 19619</strain>
    </source>
</reference>
<dbReference type="Gene3D" id="2.40.30.170">
    <property type="match status" value="1"/>
</dbReference>
<protein>
    <submittedName>
        <fullName evidence="6">RND family efflux transporter MFP subunit</fullName>
    </submittedName>
</protein>
<evidence type="ECO:0000256" key="2">
    <source>
        <dbReference type="SAM" id="Coils"/>
    </source>
</evidence>
<comment type="similarity">
    <text evidence="1">Belongs to the membrane fusion protein (MFP) (TC 8.A.1) family.</text>
</comment>